<proteinExistence type="predicted"/>
<dbReference type="WBParaSite" id="L893_g4620.t1">
    <property type="protein sequence ID" value="L893_g4620.t1"/>
    <property type="gene ID" value="L893_g4620"/>
</dbReference>
<evidence type="ECO:0000313" key="3">
    <source>
        <dbReference type="WBParaSite" id="L893_g4620.t1"/>
    </source>
</evidence>
<reference evidence="3" key="1">
    <citation type="submission" date="2016-11" db="UniProtKB">
        <authorList>
            <consortium name="WormBaseParasite"/>
        </authorList>
    </citation>
    <scope>IDENTIFICATION</scope>
</reference>
<organism evidence="2 3">
    <name type="scientific">Steinernema glaseri</name>
    <dbReference type="NCBI Taxonomy" id="37863"/>
    <lineage>
        <taxon>Eukaryota</taxon>
        <taxon>Metazoa</taxon>
        <taxon>Ecdysozoa</taxon>
        <taxon>Nematoda</taxon>
        <taxon>Chromadorea</taxon>
        <taxon>Rhabditida</taxon>
        <taxon>Tylenchina</taxon>
        <taxon>Panagrolaimomorpha</taxon>
        <taxon>Strongyloidoidea</taxon>
        <taxon>Steinernematidae</taxon>
        <taxon>Steinernema</taxon>
    </lineage>
</organism>
<feature type="region of interest" description="Disordered" evidence="1">
    <location>
        <begin position="1"/>
        <end position="43"/>
    </location>
</feature>
<dbReference type="Proteomes" id="UP000095287">
    <property type="component" value="Unplaced"/>
</dbReference>
<evidence type="ECO:0000256" key="1">
    <source>
        <dbReference type="SAM" id="MobiDB-lite"/>
    </source>
</evidence>
<dbReference type="AlphaFoldDB" id="A0A1I8ADH9"/>
<sequence>MDLHLHQLLNRRDNRGGGDCPTSSQLLVKQNITHVPENGTGSK</sequence>
<name>A0A1I8ADH9_9BILA</name>
<protein>
    <submittedName>
        <fullName evidence="3">Uncharacterized protein</fullName>
    </submittedName>
</protein>
<keyword evidence="2" id="KW-1185">Reference proteome</keyword>
<feature type="compositionally biased region" description="Polar residues" evidence="1">
    <location>
        <begin position="21"/>
        <end position="43"/>
    </location>
</feature>
<feature type="compositionally biased region" description="Basic and acidic residues" evidence="1">
    <location>
        <begin position="1"/>
        <end position="16"/>
    </location>
</feature>
<accession>A0A1I8ADH9</accession>
<evidence type="ECO:0000313" key="2">
    <source>
        <dbReference type="Proteomes" id="UP000095287"/>
    </source>
</evidence>